<sequence>MKPTHACQRYGLEESLDRITTDPEPVLKNAEIVPESFDGQTSAYVGKKRTLEDRVGWQGAGNRTIQFPSCTGVALVELTYGLNLPKPKIRSRVHELSSPATRTSQNGRRHSRPRGPDHPNLTPTYKSSVGLGYWTVFAVSACVGCAGYTRYLEGRKTEPIEREMFVVDWVSGC</sequence>
<evidence type="ECO:0000313" key="2">
    <source>
        <dbReference type="EMBL" id="KAF9440393.1"/>
    </source>
</evidence>
<reference evidence="2" key="1">
    <citation type="submission" date="2020-11" db="EMBL/GenBank/DDBJ databases">
        <authorList>
            <consortium name="DOE Joint Genome Institute"/>
            <person name="Ahrendt S."/>
            <person name="Riley R."/>
            <person name="Andreopoulos W."/>
            <person name="Labutti K."/>
            <person name="Pangilinan J."/>
            <person name="Ruiz-Duenas F.J."/>
            <person name="Barrasa J.M."/>
            <person name="Sanchez-Garcia M."/>
            <person name="Camarero S."/>
            <person name="Miyauchi S."/>
            <person name="Serrano A."/>
            <person name="Linde D."/>
            <person name="Babiker R."/>
            <person name="Drula E."/>
            <person name="Ayuso-Fernandez I."/>
            <person name="Pacheco R."/>
            <person name="Padilla G."/>
            <person name="Ferreira P."/>
            <person name="Barriuso J."/>
            <person name="Kellner H."/>
            <person name="Castanera R."/>
            <person name="Alfaro M."/>
            <person name="Ramirez L."/>
            <person name="Pisabarro A.G."/>
            <person name="Kuo A."/>
            <person name="Tritt A."/>
            <person name="Lipzen A."/>
            <person name="He G."/>
            <person name="Yan M."/>
            <person name="Ng V."/>
            <person name="Cullen D."/>
            <person name="Martin F."/>
            <person name="Rosso M.-N."/>
            <person name="Henrissat B."/>
            <person name="Hibbett D."/>
            <person name="Martinez A.T."/>
            <person name="Grigoriev I.V."/>
        </authorList>
    </citation>
    <scope>NUCLEOTIDE SEQUENCE</scope>
    <source>
        <strain evidence="2">MF-IS2</strain>
    </source>
</reference>
<accession>A0A9P6BWC3</accession>
<keyword evidence="3" id="KW-1185">Reference proteome</keyword>
<protein>
    <submittedName>
        <fullName evidence="2">Uncharacterized protein</fullName>
    </submittedName>
</protein>
<dbReference type="Proteomes" id="UP000807342">
    <property type="component" value="Unassembled WGS sequence"/>
</dbReference>
<name>A0A9P6BWC3_9AGAR</name>
<gene>
    <name evidence="2" type="ORF">P691DRAFT_782485</name>
</gene>
<proteinExistence type="predicted"/>
<feature type="region of interest" description="Disordered" evidence="1">
    <location>
        <begin position="92"/>
        <end position="122"/>
    </location>
</feature>
<comment type="caution">
    <text evidence="2">The sequence shown here is derived from an EMBL/GenBank/DDBJ whole genome shotgun (WGS) entry which is preliminary data.</text>
</comment>
<evidence type="ECO:0000256" key="1">
    <source>
        <dbReference type="SAM" id="MobiDB-lite"/>
    </source>
</evidence>
<evidence type="ECO:0000313" key="3">
    <source>
        <dbReference type="Proteomes" id="UP000807342"/>
    </source>
</evidence>
<dbReference type="EMBL" id="MU152568">
    <property type="protein sequence ID" value="KAF9440393.1"/>
    <property type="molecule type" value="Genomic_DNA"/>
</dbReference>
<dbReference type="AlphaFoldDB" id="A0A9P6BWC3"/>
<organism evidence="2 3">
    <name type="scientific">Macrolepiota fuliginosa MF-IS2</name>
    <dbReference type="NCBI Taxonomy" id="1400762"/>
    <lineage>
        <taxon>Eukaryota</taxon>
        <taxon>Fungi</taxon>
        <taxon>Dikarya</taxon>
        <taxon>Basidiomycota</taxon>
        <taxon>Agaricomycotina</taxon>
        <taxon>Agaricomycetes</taxon>
        <taxon>Agaricomycetidae</taxon>
        <taxon>Agaricales</taxon>
        <taxon>Agaricineae</taxon>
        <taxon>Agaricaceae</taxon>
        <taxon>Macrolepiota</taxon>
    </lineage>
</organism>